<gene>
    <name evidence="1" type="ORF">K3G42_029292</name>
</gene>
<evidence type="ECO:0000313" key="1">
    <source>
        <dbReference type="EMBL" id="KAH7995905.1"/>
    </source>
</evidence>
<sequence>MIGWPKTCHDWLKGNWALIGQRQERRDWLEGDREDPAQAGRRRVGLVSKSAAVRTTRAEQKSSPSGFLSQLVYDRPLTECIRGGHYAASVIIKRSGCTFPEKPDFH</sequence>
<reference evidence="1" key="1">
    <citation type="submission" date="2021-08" db="EMBL/GenBank/DDBJ databases">
        <title>The first chromosome-level gecko genome reveals the dynamic sex chromosomes of Neotropical dwarf geckos (Sphaerodactylidae: Sphaerodactylus).</title>
        <authorList>
            <person name="Pinto B.J."/>
            <person name="Keating S.E."/>
            <person name="Gamble T."/>
        </authorList>
    </citation>
    <scope>NUCLEOTIDE SEQUENCE</scope>
    <source>
        <strain evidence="1">TG3544</strain>
    </source>
</reference>
<evidence type="ECO:0000313" key="2">
    <source>
        <dbReference type="Proteomes" id="UP000827872"/>
    </source>
</evidence>
<name>A0ACB8ETH2_9SAUR</name>
<dbReference type="EMBL" id="CM037620">
    <property type="protein sequence ID" value="KAH7995905.1"/>
    <property type="molecule type" value="Genomic_DNA"/>
</dbReference>
<keyword evidence="2" id="KW-1185">Reference proteome</keyword>
<protein>
    <submittedName>
        <fullName evidence="1">Uncharacterized protein</fullName>
    </submittedName>
</protein>
<comment type="caution">
    <text evidence="1">The sequence shown here is derived from an EMBL/GenBank/DDBJ whole genome shotgun (WGS) entry which is preliminary data.</text>
</comment>
<organism evidence="1 2">
    <name type="scientific">Sphaerodactylus townsendi</name>
    <dbReference type="NCBI Taxonomy" id="933632"/>
    <lineage>
        <taxon>Eukaryota</taxon>
        <taxon>Metazoa</taxon>
        <taxon>Chordata</taxon>
        <taxon>Craniata</taxon>
        <taxon>Vertebrata</taxon>
        <taxon>Euteleostomi</taxon>
        <taxon>Lepidosauria</taxon>
        <taxon>Squamata</taxon>
        <taxon>Bifurcata</taxon>
        <taxon>Gekkota</taxon>
        <taxon>Sphaerodactylidae</taxon>
        <taxon>Sphaerodactylus</taxon>
    </lineage>
</organism>
<dbReference type="Proteomes" id="UP000827872">
    <property type="component" value="Linkage Group LG07"/>
</dbReference>
<proteinExistence type="predicted"/>
<accession>A0ACB8ETH2</accession>